<keyword evidence="1" id="KW-0812">Transmembrane</keyword>
<evidence type="ECO:0000256" key="1">
    <source>
        <dbReference type="SAM" id="Phobius"/>
    </source>
</evidence>
<reference evidence="2 3" key="1">
    <citation type="submission" date="2018-03" db="EMBL/GenBank/DDBJ databases">
        <title>Genome sequencing of Phreatobacter sp.</title>
        <authorList>
            <person name="Kim S.-J."/>
            <person name="Heo J."/>
            <person name="Kwon S.-W."/>
        </authorList>
    </citation>
    <scope>NUCLEOTIDE SEQUENCE [LARGE SCALE GENOMIC DNA]</scope>
    <source>
        <strain evidence="2 3">S-12</strain>
    </source>
</reference>
<feature type="transmembrane region" description="Helical" evidence="1">
    <location>
        <begin position="6"/>
        <end position="30"/>
    </location>
</feature>
<feature type="transmembrane region" description="Helical" evidence="1">
    <location>
        <begin position="42"/>
        <end position="63"/>
    </location>
</feature>
<keyword evidence="1" id="KW-1133">Transmembrane helix</keyword>
<proteinExistence type="predicted"/>
<name>A0A2S0NDF9_9HYPH</name>
<gene>
    <name evidence="2" type="ORF">C6569_14550</name>
</gene>
<dbReference type="Pfam" id="PF09945">
    <property type="entry name" value="DUF2177"/>
    <property type="match status" value="1"/>
</dbReference>
<protein>
    <submittedName>
        <fullName evidence="2">DUF2177 domain-containing protein</fullName>
    </submittedName>
</protein>
<keyword evidence="3" id="KW-1185">Reference proteome</keyword>
<accession>A0A2S0NDF9</accession>
<dbReference type="AlphaFoldDB" id="A0A2S0NDF9"/>
<evidence type="ECO:0000313" key="2">
    <source>
        <dbReference type="EMBL" id="AVO46185.1"/>
    </source>
</evidence>
<sequence>MQFLSAYAAALIVFGILDAVWLSIMGRLLYRPTLGSLMLDNLRWAPALVFYFLFPVGVVHFAVLPAFAAGSLQTALVNGGFLGLLAYATYDLTNYATLRVWTLTLTLVDVVYGAAATAIVAGGAYGALRVLASAGWI</sequence>
<evidence type="ECO:0000313" key="3">
    <source>
        <dbReference type="Proteomes" id="UP000237889"/>
    </source>
</evidence>
<dbReference type="RefSeq" id="WP_106749526.1">
    <property type="nucleotide sequence ID" value="NZ_CP027668.1"/>
</dbReference>
<dbReference type="Proteomes" id="UP000237889">
    <property type="component" value="Chromosome"/>
</dbReference>
<keyword evidence="1" id="KW-0472">Membrane</keyword>
<feature type="transmembrane region" description="Helical" evidence="1">
    <location>
        <begin position="100"/>
        <end position="128"/>
    </location>
</feature>
<feature type="transmembrane region" description="Helical" evidence="1">
    <location>
        <begin position="69"/>
        <end position="88"/>
    </location>
</feature>
<dbReference type="EMBL" id="CP027668">
    <property type="protein sequence ID" value="AVO46185.1"/>
    <property type="molecule type" value="Genomic_DNA"/>
</dbReference>
<dbReference type="InterPro" id="IPR018687">
    <property type="entry name" value="DUF2177_membr"/>
</dbReference>
<dbReference type="OrthoDB" id="166547at2"/>
<organism evidence="2 3">
    <name type="scientific">Phreatobacter cathodiphilus</name>
    <dbReference type="NCBI Taxonomy" id="1868589"/>
    <lineage>
        <taxon>Bacteria</taxon>
        <taxon>Pseudomonadati</taxon>
        <taxon>Pseudomonadota</taxon>
        <taxon>Alphaproteobacteria</taxon>
        <taxon>Hyphomicrobiales</taxon>
        <taxon>Phreatobacteraceae</taxon>
        <taxon>Phreatobacter</taxon>
    </lineage>
</organism>
<dbReference type="KEGG" id="phr:C6569_14550"/>